<comment type="caution">
    <text evidence="9">The sequence shown here is derived from an EMBL/GenBank/DDBJ whole genome shotgun (WGS) entry which is preliminary data.</text>
</comment>
<evidence type="ECO:0000256" key="5">
    <source>
        <dbReference type="ARBA" id="ARBA00023136"/>
    </source>
</evidence>
<feature type="transmembrane region" description="Helical" evidence="7">
    <location>
        <begin position="69"/>
        <end position="87"/>
    </location>
</feature>
<feature type="compositionally biased region" description="Polar residues" evidence="6">
    <location>
        <begin position="500"/>
        <end position="521"/>
    </location>
</feature>
<evidence type="ECO:0000313" key="9">
    <source>
        <dbReference type="EMBL" id="KAG8202029.1"/>
    </source>
</evidence>
<evidence type="ECO:0000256" key="1">
    <source>
        <dbReference type="ARBA" id="ARBA00004127"/>
    </source>
</evidence>
<dbReference type="PANTHER" id="PTHR21324">
    <property type="entry name" value="FASTING-INDUCIBLE INTEGRAL MEMBRANE PROTEIN TM6P1-RELATED"/>
    <property type="match status" value="1"/>
</dbReference>
<name>A0AAV6W5A0_9ARAC</name>
<dbReference type="EMBL" id="JAFNEN010000001">
    <property type="protein sequence ID" value="KAG8202029.1"/>
    <property type="molecule type" value="Genomic_DNA"/>
</dbReference>
<feature type="region of interest" description="Disordered" evidence="6">
    <location>
        <begin position="418"/>
        <end position="465"/>
    </location>
</feature>
<proteinExistence type="inferred from homology"/>
<dbReference type="PANTHER" id="PTHR21324:SF2">
    <property type="entry name" value="EG:22E5.9 PROTEIN"/>
    <property type="match status" value="1"/>
</dbReference>
<feature type="transmembrane region" description="Helical" evidence="7">
    <location>
        <begin position="179"/>
        <end position="199"/>
    </location>
</feature>
<organism evidence="9 10">
    <name type="scientific">Oedothorax gibbosus</name>
    <dbReference type="NCBI Taxonomy" id="931172"/>
    <lineage>
        <taxon>Eukaryota</taxon>
        <taxon>Metazoa</taxon>
        <taxon>Ecdysozoa</taxon>
        <taxon>Arthropoda</taxon>
        <taxon>Chelicerata</taxon>
        <taxon>Arachnida</taxon>
        <taxon>Araneae</taxon>
        <taxon>Araneomorphae</taxon>
        <taxon>Entelegynae</taxon>
        <taxon>Araneoidea</taxon>
        <taxon>Linyphiidae</taxon>
        <taxon>Erigoninae</taxon>
        <taxon>Oedothorax</taxon>
    </lineage>
</organism>
<keyword evidence="3 7" id="KW-0812">Transmembrane</keyword>
<comment type="similarity">
    <text evidence="2">Belongs to the DRAM/TMEM150 family.</text>
</comment>
<gene>
    <name evidence="9" type="ORF">JTE90_010400</name>
</gene>
<feature type="transmembrane region" description="Helical" evidence="7">
    <location>
        <begin position="148"/>
        <end position="172"/>
    </location>
</feature>
<keyword evidence="10" id="KW-1185">Reference proteome</keyword>
<evidence type="ECO:0000259" key="8">
    <source>
        <dbReference type="Pfam" id="PF10277"/>
    </source>
</evidence>
<protein>
    <recommendedName>
        <fullName evidence="8">CWH43-like N-terminal domain-containing protein</fullName>
    </recommendedName>
</protein>
<sequence length="521" mass="57507">MESKGNDALLKTTQVTEWSLKNGGYISLAFGGLLLLGCLVAYLIAVARGNVDAILPLISDAAGSPPQNGFFGTLVCLGGMCGVVFMIQRYMIVLEKNKGRSSLVLHINKISLVIGILSMLGITLITGYPINFYRNRDVWMMDVGIPHMIGGVMLFSLGLCYIALQCILTLFLKRKNENAFSLRVLLLFICTSAFVYHMITVPEHFGGVSHLYYSNETVDNEFNDTGILPYPPTMGASLKIPIDTGGSYVNSAIAQWIFVFFFCCFFFTFFKEAQEYSMLIVIETHTTQEQPEEPRRPDYQKQISLISNGSQISKPDTEVRKLLRRDSTCQTMTDDILYPKNGITNGKKDEIESSKTDKKIPKFNSEVDAKLTRLLSVCETTDEELKTQSIETSVAETNTTSVDIESTTTVGRMALDGENVSPKETAPIASTEDGAEYNATEESLKAESSETISRSENNTTNAVSENLSTSGNIVISKEDEERIAIEHIDVAVKDAEENSKITVQENESVKSQPSNCPMSVQ</sequence>
<accession>A0AAV6W5A0</accession>
<feature type="transmembrane region" description="Helical" evidence="7">
    <location>
        <begin position="253"/>
        <end position="270"/>
    </location>
</feature>
<dbReference type="GO" id="GO:0012505">
    <property type="term" value="C:endomembrane system"/>
    <property type="evidence" value="ECO:0007669"/>
    <property type="project" value="UniProtKB-SubCell"/>
</dbReference>
<evidence type="ECO:0000256" key="6">
    <source>
        <dbReference type="SAM" id="MobiDB-lite"/>
    </source>
</evidence>
<keyword evidence="5 7" id="KW-0472">Membrane</keyword>
<comment type="subcellular location">
    <subcellularLocation>
        <location evidence="1">Endomembrane system</location>
        <topology evidence="1">Multi-pass membrane protein</topology>
    </subcellularLocation>
</comment>
<feature type="transmembrane region" description="Helical" evidence="7">
    <location>
        <begin position="107"/>
        <end position="128"/>
    </location>
</feature>
<feature type="transmembrane region" description="Helical" evidence="7">
    <location>
        <begin position="25"/>
        <end position="49"/>
    </location>
</feature>
<evidence type="ECO:0000256" key="3">
    <source>
        <dbReference type="ARBA" id="ARBA00022692"/>
    </source>
</evidence>
<evidence type="ECO:0000256" key="4">
    <source>
        <dbReference type="ARBA" id="ARBA00022989"/>
    </source>
</evidence>
<dbReference type="Pfam" id="PF10277">
    <property type="entry name" value="Frag1"/>
    <property type="match status" value="1"/>
</dbReference>
<feature type="compositionally biased region" description="Polar residues" evidence="6">
    <location>
        <begin position="449"/>
        <end position="465"/>
    </location>
</feature>
<evidence type="ECO:0000313" key="10">
    <source>
        <dbReference type="Proteomes" id="UP000827092"/>
    </source>
</evidence>
<dbReference type="InterPro" id="IPR019402">
    <property type="entry name" value="CWH43_N"/>
</dbReference>
<dbReference type="InterPro" id="IPR050911">
    <property type="entry name" value="DRAM/TMEM150_Autophagy_Mod"/>
</dbReference>
<dbReference type="Proteomes" id="UP000827092">
    <property type="component" value="Unassembled WGS sequence"/>
</dbReference>
<evidence type="ECO:0000256" key="2">
    <source>
        <dbReference type="ARBA" id="ARBA00006565"/>
    </source>
</evidence>
<reference evidence="9 10" key="1">
    <citation type="journal article" date="2022" name="Nat. Ecol. Evol.">
        <title>A masculinizing supergene underlies an exaggerated male reproductive morph in a spider.</title>
        <authorList>
            <person name="Hendrickx F."/>
            <person name="De Corte Z."/>
            <person name="Sonet G."/>
            <person name="Van Belleghem S.M."/>
            <person name="Kostlbacher S."/>
            <person name="Vangestel C."/>
        </authorList>
    </citation>
    <scope>NUCLEOTIDE SEQUENCE [LARGE SCALE GENOMIC DNA]</scope>
    <source>
        <strain evidence="9">W744_W776</strain>
    </source>
</reference>
<feature type="region of interest" description="Disordered" evidence="6">
    <location>
        <begin position="499"/>
        <end position="521"/>
    </location>
</feature>
<feature type="domain" description="CWH43-like N-terminal" evidence="8">
    <location>
        <begin position="26"/>
        <end position="271"/>
    </location>
</feature>
<keyword evidence="4 7" id="KW-1133">Transmembrane helix</keyword>
<evidence type="ECO:0000256" key="7">
    <source>
        <dbReference type="SAM" id="Phobius"/>
    </source>
</evidence>
<dbReference type="AlphaFoldDB" id="A0AAV6W5A0"/>